<comment type="function">
    <text evidence="18">Catalyzes the hydrolysis of acyl-CoAs into free fatty acids and coenzyme A (CoASH), regulating their respective intracellular levels. Has acyl-CoA thioesterase activity towards medium (C12) and long-chain (C18) fatty acyl-CoA substrates. Can also hydrolyze 3-hydroxyphenylacetyl-CoA and 3,4-dihydroxyphenylacetyl-CoA (in vitro). May play a role in controlling adaptive thermogenesis.</text>
</comment>
<dbReference type="AlphaFoldDB" id="A0A914CHR7"/>
<comment type="catalytic activity">
    <reaction evidence="15">
        <text>dodecanoyl-CoA + H2O = dodecanoate + CoA + H(+)</text>
        <dbReference type="Rhea" id="RHEA:30135"/>
        <dbReference type="ChEBI" id="CHEBI:15377"/>
        <dbReference type="ChEBI" id="CHEBI:15378"/>
        <dbReference type="ChEBI" id="CHEBI:18262"/>
        <dbReference type="ChEBI" id="CHEBI:57287"/>
        <dbReference type="ChEBI" id="CHEBI:57375"/>
    </reaction>
    <physiologicalReaction direction="left-to-right" evidence="15">
        <dbReference type="Rhea" id="RHEA:30136"/>
    </physiologicalReaction>
</comment>
<evidence type="ECO:0000256" key="2">
    <source>
        <dbReference type="ARBA" id="ARBA00004173"/>
    </source>
</evidence>
<evidence type="ECO:0000256" key="14">
    <source>
        <dbReference type="ARBA" id="ARBA00047969"/>
    </source>
</evidence>
<dbReference type="InterPro" id="IPR029069">
    <property type="entry name" value="HotDog_dom_sf"/>
</dbReference>
<proteinExistence type="inferred from homology"/>
<dbReference type="Gene3D" id="3.10.129.10">
    <property type="entry name" value="Hotdog Thioesterase"/>
    <property type="match status" value="1"/>
</dbReference>
<accession>A0A914CHR7</accession>
<keyword evidence="7" id="KW-0378">Hydrolase</keyword>
<evidence type="ECO:0000256" key="18">
    <source>
        <dbReference type="ARBA" id="ARBA00058205"/>
    </source>
</evidence>
<keyword evidence="6" id="KW-0963">Cytoplasm</keyword>
<comment type="catalytic activity">
    <reaction evidence="13">
        <text>octanoyl-CoA + H2O = octanoate + CoA + H(+)</text>
        <dbReference type="Rhea" id="RHEA:30143"/>
        <dbReference type="ChEBI" id="CHEBI:15377"/>
        <dbReference type="ChEBI" id="CHEBI:15378"/>
        <dbReference type="ChEBI" id="CHEBI:25646"/>
        <dbReference type="ChEBI" id="CHEBI:57287"/>
        <dbReference type="ChEBI" id="CHEBI:57386"/>
    </reaction>
    <physiologicalReaction direction="left-to-right" evidence="13">
        <dbReference type="Rhea" id="RHEA:30144"/>
    </physiologicalReaction>
</comment>
<evidence type="ECO:0000313" key="25">
    <source>
        <dbReference type="Proteomes" id="UP000887540"/>
    </source>
</evidence>
<comment type="catalytic activity">
    <reaction evidence="14">
        <text>decanoyl-CoA + H2O = decanoate + CoA + H(+)</text>
        <dbReference type="Rhea" id="RHEA:40059"/>
        <dbReference type="ChEBI" id="CHEBI:15377"/>
        <dbReference type="ChEBI" id="CHEBI:15378"/>
        <dbReference type="ChEBI" id="CHEBI:27689"/>
        <dbReference type="ChEBI" id="CHEBI:57287"/>
        <dbReference type="ChEBI" id="CHEBI:61430"/>
    </reaction>
    <physiologicalReaction direction="left-to-right" evidence="14">
        <dbReference type="Rhea" id="RHEA:40060"/>
    </physiologicalReaction>
</comment>
<comment type="catalytic activity">
    <reaction evidence="17">
        <text>a fatty acyl-CoA + H2O = a fatty acid + CoA + H(+)</text>
        <dbReference type="Rhea" id="RHEA:16781"/>
        <dbReference type="ChEBI" id="CHEBI:15377"/>
        <dbReference type="ChEBI" id="CHEBI:15378"/>
        <dbReference type="ChEBI" id="CHEBI:28868"/>
        <dbReference type="ChEBI" id="CHEBI:57287"/>
        <dbReference type="ChEBI" id="CHEBI:77636"/>
    </reaction>
    <physiologicalReaction direction="left-to-right" evidence="17">
        <dbReference type="Rhea" id="RHEA:16782"/>
    </physiologicalReaction>
</comment>
<evidence type="ECO:0000256" key="20">
    <source>
        <dbReference type="ARBA" id="ARBA00067273"/>
    </source>
</evidence>
<evidence type="ECO:0000256" key="22">
    <source>
        <dbReference type="ARBA" id="ARBA00081533"/>
    </source>
</evidence>
<evidence type="ECO:0000256" key="12">
    <source>
        <dbReference type="ARBA" id="ARBA00023242"/>
    </source>
</evidence>
<keyword evidence="9" id="KW-0443">Lipid metabolism</keyword>
<dbReference type="GO" id="GO:0047617">
    <property type="term" value="F:fatty acyl-CoA hydrolase activity"/>
    <property type="evidence" value="ECO:0007669"/>
    <property type="project" value="InterPro"/>
</dbReference>
<evidence type="ECO:0000256" key="16">
    <source>
        <dbReference type="ARBA" id="ARBA00050199"/>
    </source>
</evidence>
<dbReference type="SUPFAM" id="SSF54637">
    <property type="entry name" value="Thioesterase/thiol ester dehydrase-isomerase"/>
    <property type="match status" value="1"/>
</dbReference>
<dbReference type="GO" id="GO:0005829">
    <property type="term" value="C:cytosol"/>
    <property type="evidence" value="ECO:0007669"/>
    <property type="project" value="UniProtKB-SubCell"/>
</dbReference>
<evidence type="ECO:0000259" key="24">
    <source>
        <dbReference type="Pfam" id="PF03061"/>
    </source>
</evidence>
<dbReference type="InterPro" id="IPR006683">
    <property type="entry name" value="Thioestr_dom"/>
</dbReference>
<dbReference type="Pfam" id="PF03061">
    <property type="entry name" value="4HBT"/>
    <property type="match status" value="1"/>
</dbReference>
<evidence type="ECO:0000256" key="3">
    <source>
        <dbReference type="ARBA" id="ARBA00004186"/>
    </source>
</evidence>
<dbReference type="GO" id="GO:0005819">
    <property type="term" value="C:spindle"/>
    <property type="evidence" value="ECO:0007669"/>
    <property type="project" value="UniProtKB-SubCell"/>
</dbReference>
<comment type="subcellular location">
    <subcellularLocation>
        <location evidence="3">Cytoplasm</location>
        <location evidence="3">Cytoskeleton</location>
        <location evidence="3">Spindle</location>
    </subcellularLocation>
    <subcellularLocation>
        <location evidence="4">Cytoplasm</location>
        <location evidence="4">Cytosol</location>
    </subcellularLocation>
    <subcellularLocation>
        <location evidence="2">Mitochondrion</location>
    </subcellularLocation>
    <subcellularLocation>
        <location evidence="1">Nucleus</location>
    </subcellularLocation>
</comment>
<keyword evidence="25" id="KW-1185">Reference proteome</keyword>
<reference evidence="26" key="1">
    <citation type="submission" date="2022-11" db="UniProtKB">
        <authorList>
            <consortium name="WormBaseParasite"/>
        </authorList>
    </citation>
    <scope>IDENTIFICATION</scope>
</reference>
<evidence type="ECO:0000256" key="4">
    <source>
        <dbReference type="ARBA" id="ARBA00004514"/>
    </source>
</evidence>
<dbReference type="InterPro" id="IPR039298">
    <property type="entry name" value="ACOT13"/>
</dbReference>
<evidence type="ECO:0000256" key="1">
    <source>
        <dbReference type="ARBA" id="ARBA00004123"/>
    </source>
</evidence>
<evidence type="ECO:0000256" key="10">
    <source>
        <dbReference type="ARBA" id="ARBA00023128"/>
    </source>
</evidence>
<dbReference type="PANTHER" id="PTHR21660:SF1">
    <property type="entry name" value="ACYL-COENZYME A THIOESTERASE 13"/>
    <property type="match status" value="1"/>
</dbReference>
<comment type="catalytic activity">
    <reaction evidence="16">
        <text>hexanoyl-CoA + H2O = hexanoate + CoA + H(+)</text>
        <dbReference type="Rhea" id="RHEA:40115"/>
        <dbReference type="ChEBI" id="CHEBI:15377"/>
        <dbReference type="ChEBI" id="CHEBI:15378"/>
        <dbReference type="ChEBI" id="CHEBI:17120"/>
        <dbReference type="ChEBI" id="CHEBI:57287"/>
        <dbReference type="ChEBI" id="CHEBI:62620"/>
    </reaction>
    <physiologicalReaction direction="left-to-right" evidence="16">
        <dbReference type="Rhea" id="RHEA:40116"/>
    </physiologicalReaction>
</comment>
<evidence type="ECO:0000256" key="21">
    <source>
        <dbReference type="ARBA" id="ARBA00075657"/>
    </source>
</evidence>
<evidence type="ECO:0000256" key="23">
    <source>
        <dbReference type="ARBA" id="ARBA00083956"/>
    </source>
</evidence>
<feature type="domain" description="Thioesterase" evidence="24">
    <location>
        <begin position="72"/>
        <end position="145"/>
    </location>
</feature>
<keyword evidence="11" id="KW-0206">Cytoskeleton</keyword>
<evidence type="ECO:0000256" key="6">
    <source>
        <dbReference type="ARBA" id="ARBA00022490"/>
    </source>
</evidence>
<keyword evidence="8" id="KW-0007">Acetylation</keyword>
<evidence type="ECO:0000256" key="5">
    <source>
        <dbReference type="ARBA" id="ARBA00008324"/>
    </source>
</evidence>
<evidence type="ECO:0000256" key="19">
    <source>
        <dbReference type="ARBA" id="ARBA00064709"/>
    </source>
</evidence>
<evidence type="ECO:0000313" key="26">
    <source>
        <dbReference type="WBParaSite" id="ACRNAN_scaffold10814.g18785.t1"/>
    </source>
</evidence>
<protein>
    <recommendedName>
        <fullName evidence="20">Acyl-coenzyme A thioesterase 13</fullName>
    </recommendedName>
    <alternativeName>
        <fullName evidence="22">Hotdog-fold thioesterase superfamily member 2</fullName>
    </alternativeName>
    <alternativeName>
        <fullName evidence="21">Palmitoyl-CoA hydrolase</fullName>
    </alternativeName>
    <alternativeName>
        <fullName evidence="23">Thioesterase superfamily member 2</fullName>
    </alternativeName>
</protein>
<comment type="similarity">
    <text evidence="5">Belongs to the thioesterase PaaI family.</text>
</comment>
<dbReference type="GO" id="GO:0005634">
    <property type="term" value="C:nucleus"/>
    <property type="evidence" value="ECO:0007669"/>
    <property type="project" value="UniProtKB-SubCell"/>
</dbReference>
<dbReference type="CDD" id="cd03443">
    <property type="entry name" value="PaaI_thioesterase"/>
    <property type="match status" value="1"/>
</dbReference>
<dbReference type="FunFam" id="3.10.129.10:FF:000021">
    <property type="entry name" value="Acyl-coenzyme A thioesterase 13"/>
    <property type="match status" value="1"/>
</dbReference>
<keyword evidence="12" id="KW-0539">Nucleus</keyword>
<evidence type="ECO:0000256" key="15">
    <source>
        <dbReference type="ARBA" id="ARBA00048074"/>
    </source>
</evidence>
<dbReference type="InterPro" id="IPR003736">
    <property type="entry name" value="PAAI_dom"/>
</dbReference>
<dbReference type="PANTHER" id="PTHR21660">
    <property type="entry name" value="THIOESTERASE SUPERFAMILY MEMBER-RELATED"/>
    <property type="match status" value="1"/>
</dbReference>
<sequence length="173" mass="18821">MSTTNGLNGVHNVKHKDDAQNDYMHDLEETIKKLHNATNFNRVASKIKAVSASPTSIVVELEIDESHVNSKGTLHGGQTAALLDIITARAVGVTVKDTPMVSLELSCSYLLPVKVGESVLIEGIVLKTGRNIAFTEAEFRRKSDNALVAKGKHTIALLHHLKQQSTGEKVEQF</sequence>
<evidence type="ECO:0000256" key="17">
    <source>
        <dbReference type="ARBA" id="ARBA00052976"/>
    </source>
</evidence>
<evidence type="ECO:0000256" key="8">
    <source>
        <dbReference type="ARBA" id="ARBA00022990"/>
    </source>
</evidence>
<evidence type="ECO:0000256" key="9">
    <source>
        <dbReference type="ARBA" id="ARBA00023098"/>
    </source>
</evidence>
<evidence type="ECO:0000256" key="7">
    <source>
        <dbReference type="ARBA" id="ARBA00022801"/>
    </source>
</evidence>
<keyword evidence="10" id="KW-0496">Mitochondrion</keyword>
<dbReference type="WBParaSite" id="ACRNAN_scaffold10814.g18785.t1">
    <property type="protein sequence ID" value="ACRNAN_scaffold10814.g18785.t1"/>
    <property type="gene ID" value="ACRNAN_scaffold10814.g18785"/>
</dbReference>
<evidence type="ECO:0000256" key="13">
    <source>
        <dbReference type="ARBA" id="ARBA00047588"/>
    </source>
</evidence>
<dbReference type="Proteomes" id="UP000887540">
    <property type="component" value="Unplaced"/>
</dbReference>
<dbReference type="GO" id="GO:0005739">
    <property type="term" value="C:mitochondrion"/>
    <property type="evidence" value="ECO:0007669"/>
    <property type="project" value="UniProtKB-SubCell"/>
</dbReference>
<dbReference type="NCBIfam" id="TIGR00369">
    <property type="entry name" value="unchar_dom_1"/>
    <property type="match status" value="1"/>
</dbReference>
<name>A0A914CHR7_9BILA</name>
<evidence type="ECO:0000256" key="11">
    <source>
        <dbReference type="ARBA" id="ARBA00023212"/>
    </source>
</evidence>
<comment type="subunit">
    <text evidence="19">Homotetramer. Interacts with PCTP.</text>
</comment>
<dbReference type="GO" id="GO:0006629">
    <property type="term" value="P:lipid metabolic process"/>
    <property type="evidence" value="ECO:0007669"/>
    <property type="project" value="UniProtKB-KW"/>
</dbReference>
<organism evidence="25 26">
    <name type="scientific">Acrobeloides nanus</name>
    <dbReference type="NCBI Taxonomy" id="290746"/>
    <lineage>
        <taxon>Eukaryota</taxon>
        <taxon>Metazoa</taxon>
        <taxon>Ecdysozoa</taxon>
        <taxon>Nematoda</taxon>
        <taxon>Chromadorea</taxon>
        <taxon>Rhabditida</taxon>
        <taxon>Tylenchina</taxon>
        <taxon>Cephalobomorpha</taxon>
        <taxon>Cephaloboidea</taxon>
        <taxon>Cephalobidae</taxon>
        <taxon>Acrobeloides</taxon>
    </lineage>
</organism>